<name>A0ABR9PPD0_9BACT</name>
<dbReference type="InterPro" id="IPR036388">
    <property type="entry name" value="WH-like_DNA-bd_sf"/>
</dbReference>
<evidence type="ECO:0000313" key="2">
    <source>
        <dbReference type="Proteomes" id="UP001516472"/>
    </source>
</evidence>
<dbReference type="Gene3D" id="1.10.10.10">
    <property type="entry name" value="Winged helix-like DNA-binding domain superfamily/Winged helix DNA-binding domain"/>
    <property type="match status" value="1"/>
</dbReference>
<gene>
    <name evidence="1" type="ORF">G4177_16550</name>
</gene>
<keyword evidence="2" id="KW-1185">Reference proteome</keyword>
<evidence type="ECO:0000313" key="1">
    <source>
        <dbReference type="EMBL" id="MBE4749775.1"/>
    </source>
</evidence>
<accession>A0ABR9PPD0</accession>
<dbReference type="InterPro" id="IPR027417">
    <property type="entry name" value="P-loop_NTPase"/>
</dbReference>
<proteinExistence type="predicted"/>
<sequence length="713" mass="80769">MNSDKFSKIADSLRQYRRAELLDFQTDTKEEPINALYVDPLPSDAILKTVLLNNTTFIVGRKGTGKSTIFAKAQSELRKSKDSISIYVDVKSLHELLTTSEAPVKTIDDAEISETVYRAHLLRKGFLGSIIADLIKELSTSYQKSSLFDRWLGQKRQYKDAVESLEALAATVKSTKLTQAEIPILRIISAKTKESKKLLQSTKATAKIEAKLSSKPEAKGSAGSELFDESVSDNEVYKEYADAVLRSFPFQEIINQTREFLREAQLSRLFVFFDDFSELSWVDQKLFVDVILSPLNNASNETIKLKIAGYPGRIYYGKIDPGKVDTIGLDFYQLYKASDVQTSELAAIHYLERLLTTRFIKFQEKISSYFDPSQPLADYFRLIFEVTLNVPRLIGYVFLHCYLDKVSKGQQITASAIRLAAQKHYETVIAKYFDRMNRFAIEPFEQKLDRYNQQQLLKFLINAAKSVKKGITTGQVGGKYFDGLSNPPVSHFAINPSLEALLSSLESNFLVTKYHEMRDKSGKDVSIYTFFYGLCEAERIAWGYPRGRRDDRSYFVQRCFDYNAEIQHFLAQNKTIKCGACGACHDMKKKDMIEFYKWQCPECREGTCSVVSLRDDFQTEVEKLQKDTALPAVELDILEALNDEAVAMRAGDIAALVDVTPQLVGHRTAKLKDMGLVNKKKDTEGVVRSTITDKAKERYFGATSLTDSNEADT</sequence>
<organism evidence="1 2">
    <name type="scientific">Corallococcus soli</name>
    <dbReference type="NCBI Taxonomy" id="2710757"/>
    <lineage>
        <taxon>Bacteria</taxon>
        <taxon>Pseudomonadati</taxon>
        <taxon>Myxococcota</taxon>
        <taxon>Myxococcia</taxon>
        <taxon>Myxococcales</taxon>
        <taxon>Cystobacterineae</taxon>
        <taxon>Myxococcaceae</taxon>
        <taxon>Corallococcus</taxon>
    </lineage>
</organism>
<dbReference type="InterPro" id="IPR036390">
    <property type="entry name" value="WH_DNA-bd_sf"/>
</dbReference>
<dbReference type="EMBL" id="JAAIYO010000004">
    <property type="protein sequence ID" value="MBE4749775.1"/>
    <property type="molecule type" value="Genomic_DNA"/>
</dbReference>
<dbReference type="Proteomes" id="UP001516472">
    <property type="component" value="Unassembled WGS sequence"/>
</dbReference>
<comment type="caution">
    <text evidence="1">The sequence shown here is derived from an EMBL/GenBank/DDBJ whole genome shotgun (WGS) entry which is preliminary data.</text>
</comment>
<dbReference type="SUPFAM" id="SSF46785">
    <property type="entry name" value="Winged helix' DNA-binding domain"/>
    <property type="match status" value="1"/>
</dbReference>
<dbReference type="SUPFAM" id="SSF52540">
    <property type="entry name" value="P-loop containing nucleoside triphosphate hydrolases"/>
    <property type="match status" value="1"/>
</dbReference>
<protein>
    <submittedName>
        <fullName evidence="1">Transcriptional regulator</fullName>
    </submittedName>
</protein>
<dbReference type="CDD" id="cd15489">
    <property type="entry name" value="PHD_SF"/>
    <property type="match status" value="1"/>
</dbReference>
<dbReference type="CDD" id="cd00090">
    <property type="entry name" value="HTH_ARSR"/>
    <property type="match status" value="1"/>
</dbReference>
<dbReference type="InterPro" id="IPR011991">
    <property type="entry name" value="ArsR-like_HTH"/>
</dbReference>
<reference evidence="1 2" key="1">
    <citation type="submission" date="2020-02" db="EMBL/GenBank/DDBJ databases">
        <authorList>
            <person name="Babadi Z.K."/>
            <person name="Risdian C."/>
            <person name="Ebrahimipour G.H."/>
            <person name="Wink J."/>
        </authorList>
    </citation>
    <scope>NUCLEOTIDE SEQUENCE [LARGE SCALE GENOMIC DNA]</scope>
    <source>
        <strain evidence="1 2">ZKHCc1 1396</strain>
    </source>
</reference>